<dbReference type="Gene3D" id="2.40.420.20">
    <property type="match status" value="1"/>
</dbReference>
<dbReference type="PANTHER" id="PTHR30469:SF20">
    <property type="entry name" value="EFFLUX RND TRANSPORTER PERIPLASMIC ADAPTOR SUBUNIT"/>
    <property type="match status" value="1"/>
</dbReference>
<dbReference type="Gene3D" id="1.10.287.470">
    <property type="entry name" value="Helix hairpin bin"/>
    <property type="match status" value="1"/>
</dbReference>
<dbReference type="GO" id="GO:1990281">
    <property type="term" value="C:efflux pump complex"/>
    <property type="evidence" value="ECO:0007669"/>
    <property type="project" value="TreeGrafter"/>
</dbReference>
<proteinExistence type="inferred from homology"/>
<organism evidence="3 4">
    <name type="scientific">Thauera humireducens</name>
    <dbReference type="NCBI Taxonomy" id="1134435"/>
    <lineage>
        <taxon>Bacteria</taxon>
        <taxon>Pseudomonadati</taxon>
        <taxon>Pseudomonadota</taxon>
        <taxon>Betaproteobacteria</taxon>
        <taxon>Rhodocyclales</taxon>
        <taxon>Zoogloeaceae</taxon>
        <taxon>Thauera</taxon>
    </lineage>
</organism>
<gene>
    <name evidence="3" type="ORF">AC731_002915</name>
</gene>
<dbReference type="NCBIfam" id="TIGR01730">
    <property type="entry name" value="RND_mfp"/>
    <property type="match status" value="1"/>
</dbReference>
<sequence>MVETRRSPSSTAVSSQRHRQRARVAALGGTILLAVLTGCSEPPAPEPTLDPVRPALILAVGPQAATEGGLRLPGRIRAAKRAELSFDVPGFVDRFSLEEGRRVKAGEVVAHLDDRIYRSRLDAARAEFERARSDLARYQRLWDTEMAVARSEVDDRRARLETARTSLAAAERDLADTVIKAPFEGVITRRRVEPFTNVQAKQPIAELQDLRALEVVVNVPERLVRHMRPQQGAVAFLEGDRAVENGTGAPEQALTLELKSFAAEADPLTQTYVVVLAVRSAPPGTNLLPGMAVSVEPAANTAETTDASGASAAITVPLAAVAADGHGQPGVWVVGNDGRVARRAIRTGAIVGAEIAVDAGLAPGDRIVAAGIGALREGMPVRPLESR</sequence>
<dbReference type="KEGG" id="thu:AC731_002915"/>
<dbReference type="InterPro" id="IPR058627">
    <property type="entry name" value="MdtA-like_C"/>
</dbReference>
<feature type="domain" description="Multidrug resistance protein MdtA-like C-terminal permuted SH3" evidence="2">
    <location>
        <begin position="313"/>
        <end position="373"/>
    </location>
</feature>
<dbReference type="SUPFAM" id="SSF111369">
    <property type="entry name" value="HlyD-like secretion proteins"/>
    <property type="match status" value="1"/>
</dbReference>
<dbReference type="Gene3D" id="2.40.50.100">
    <property type="match status" value="1"/>
</dbReference>
<evidence type="ECO:0000259" key="2">
    <source>
        <dbReference type="Pfam" id="PF25967"/>
    </source>
</evidence>
<dbReference type="PANTHER" id="PTHR30469">
    <property type="entry name" value="MULTIDRUG RESISTANCE PROTEIN MDTA"/>
    <property type="match status" value="1"/>
</dbReference>
<dbReference type="STRING" id="1134435.AC731_002915"/>
<dbReference type="InterPro" id="IPR006143">
    <property type="entry name" value="RND_pump_MFP"/>
</dbReference>
<keyword evidence="4" id="KW-1185">Reference proteome</keyword>
<comment type="similarity">
    <text evidence="1">Belongs to the membrane fusion protein (MFP) (TC 8.A.1) family.</text>
</comment>
<dbReference type="EMBL" id="CP014646">
    <property type="protein sequence ID" value="AMO35983.1"/>
    <property type="molecule type" value="Genomic_DNA"/>
</dbReference>
<reference evidence="4" key="1">
    <citation type="submission" date="2016-03" db="EMBL/GenBank/DDBJ databases">
        <authorList>
            <person name="Ma C."/>
            <person name="Zhou S."/>
            <person name="Yang G."/>
        </authorList>
    </citation>
    <scope>NUCLEOTIDE SEQUENCE [LARGE SCALE GENOMIC DNA]</scope>
    <source>
        <strain evidence="4">SgZ-1</strain>
    </source>
</reference>
<dbReference type="Gene3D" id="2.40.30.170">
    <property type="match status" value="1"/>
</dbReference>
<evidence type="ECO:0000256" key="1">
    <source>
        <dbReference type="ARBA" id="ARBA00009477"/>
    </source>
</evidence>
<accession>A0A140IE08</accession>
<dbReference type="Pfam" id="PF25967">
    <property type="entry name" value="RND-MFP_C"/>
    <property type="match status" value="1"/>
</dbReference>
<dbReference type="Proteomes" id="UP000036902">
    <property type="component" value="Chromosome"/>
</dbReference>
<dbReference type="AlphaFoldDB" id="A0A140IE08"/>
<evidence type="ECO:0000313" key="4">
    <source>
        <dbReference type="Proteomes" id="UP000036902"/>
    </source>
</evidence>
<evidence type="ECO:0000313" key="3">
    <source>
        <dbReference type="EMBL" id="AMO35983.1"/>
    </source>
</evidence>
<name>A0A140IE08_9RHOO</name>
<protein>
    <submittedName>
        <fullName evidence="3">Efflux transporter periplasmic adaptor subunit</fullName>
    </submittedName>
</protein>
<dbReference type="RefSeq" id="WP_048709134.1">
    <property type="nucleotide sequence ID" value="NZ_CP014646.1"/>
</dbReference>
<dbReference type="GO" id="GO:0015562">
    <property type="term" value="F:efflux transmembrane transporter activity"/>
    <property type="evidence" value="ECO:0007669"/>
    <property type="project" value="TreeGrafter"/>
</dbReference>